<dbReference type="GO" id="GO:0005730">
    <property type="term" value="C:nucleolus"/>
    <property type="evidence" value="ECO:0007669"/>
    <property type="project" value="TreeGrafter"/>
</dbReference>
<dbReference type="PANTHER" id="PTHR15565:SF0">
    <property type="entry name" value="PROTEIN AATF"/>
    <property type="match status" value="1"/>
</dbReference>
<organism evidence="5">
    <name type="scientific">Ornithodoros turicata</name>
    <dbReference type="NCBI Taxonomy" id="34597"/>
    <lineage>
        <taxon>Eukaryota</taxon>
        <taxon>Metazoa</taxon>
        <taxon>Ecdysozoa</taxon>
        <taxon>Arthropoda</taxon>
        <taxon>Chelicerata</taxon>
        <taxon>Arachnida</taxon>
        <taxon>Acari</taxon>
        <taxon>Parasitiformes</taxon>
        <taxon>Ixodida</taxon>
        <taxon>Ixodoidea</taxon>
        <taxon>Argasidae</taxon>
        <taxon>Ornithodorinae</taxon>
        <taxon>Ornithodoros</taxon>
    </lineage>
</organism>
<evidence type="ECO:0000259" key="4">
    <source>
        <dbReference type="Pfam" id="PF13339"/>
    </source>
</evidence>
<dbReference type="InterPro" id="IPR039223">
    <property type="entry name" value="AATF/Bfr2"/>
</dbReference>
<name>A0A2R5LEH8_9ACAR</name>
<feature type="domain" description="AATF leucine zipper-containing" evidence="4">
    <location>
        <begin position="172"/>
        <end position="341"/>
    </location>
</feature>
<dbReference type="InterPro" id="IPR012617">
    <property type="entry name" value="AATF_C"/>
</dbReference>
<dbReference type="Pfam" id="PF08164">
    <property type="entry name" value="TRAUB"/>
    <property type="match status" value="1"/>
</dbReference>
<dbReference type="GO" id="GO:0006357">
    <property type="term" value="P:regulation of transcription by RNA polymerase II"/>
    <property type="evidence" value="ECO:0007669"/>
    <property type="project" value="TreeGrafter"/>
</dbReference>
<protein>
    <submittedName>
        <fullName evidence="5">Putative apoptosis antagonizing transcription factor</fullName>
    </submittedName>
</protein>
<dbReference type="AlphaFoldDB" id="A0A2R5LEH8"/>
<accession>A0A2R5LEH8</accession>
<feature type="region of interest" description="Disordered" evidence="2">
    <location>
        <begin position="257"/>
        <end position="311"/>
    </location>
</feature>
<sequence>MSFIKELCDLANTAPELGDPEDDAHEDTKAKVLEDFTEGYEDVGVGKIRSRQPLPISDPKYVGKKTSRKELQKLQFSSSESESSDEVSELEDEESPTSPVDANRSVEEGLEDEDVEDETDEYDEEDSDDNAAELAEEESDVESIEQDETLEKHRDLEDDMVQKFSAVDVTGEIEKGKAVQSQLQLWDNLLELRIQLQKLLVMANRFPRSDRYTEFKQGLLSQDQNQGQTIAAVPRAVENVFHALLDLQEQMVDMNPELSSQLGSPKPGKEGRPSGSDDDEIPSDTEDEADEGRGEDDETSEEEVEEAPRKKRRIGDAIKSVASFHEKFVPFRNGTIEKWFERTRLAAGKIGKGFTAFEQSPMKQIEHILADQHRLILRTQTKRSSYKVLGETEDDKDNKEENAENKAVDEEIFDDDDFYHHLLREVIERKTANIDNPVALSRQWLEIQKLRSKVKRKIDTKASKGRRMRYEPIPKLANFMAPVDTTTYSEDARTELFNSLFGQKSYVVGL</sequence>
<feature type="compositionally biased region" description="Acidic residues" evidence="2">
    <location>
        <begin position="276"/>
        <end position="305"/>
    </location>
</feature>
<feature type="region of interest" description="Disordered" evidence="2">
    <location>
        <begin position="36"/>
        <end position="155"/>
    </location>
</feature>
<comment type="similarity">
    <text evidence="1">Belongs to the AATF family.</text>
</comment>
<reference evidence="5" key="1">
    <citation type="submission" date="2018-03" db="EMBL/GenBank/DDBJ databases">
        <title>The relapsing fever spirochete Borrelia turicatae persists in the highly oxidative environment of its soft-bodied tick vector.</title>
        <authorList>
            <person name="Bourret T.J."/>
            <person name="Boyle W.K."/>
            <person name="Valenzuela J.G."/>
            <person name="Oliveira F."/>
            <person name="Lopez J.E."/>
        </authorList>
    </citation>
    <scope>NUCLEOTIDE SEQUENCE</scope>
    <source>
        <strain evidence="5">Kansas strain/isolate</strain>
        <tissue evidence="5">Salivary glands</tissue>
    </source>
</reference>
<evidence type="ECO:0000256" key="1">
    <source>
        <dbReference type="ARBA" id="ARBA00008966"/>
    </source>
</evidence>
<dbReference type="EMBL" id="GGLE01003770">
    <property type="protein sequence ID" value="MBY07896.1"/>
    <property type="molecule type" value="Transcribed_RNA"/>
</dbReference>
<evidence type="ECO:0000256" key="2">
    <source>
        <dbReference type="SAM" id="MobiDB-lite"/>
    </source>
</evidence>
<dbReference type="PANTHER" id="PTHR15565">
    <property type="entry name" value="AATF PROTEIN APOPTOSIS ANTAGONIZING TRANSCRIPTION FACTOR"/>
    <property type="match status" value="1"/>
</dbReference>
<feature type="compositionally biased region" description="Acidic residues" evidence="2">
    <location>
        <begin position="82"/>
        <end position="95"/>
    </location>
</feature>
<feature type="domain" description="Apoptosis-antagonizing transcription factor C-terminal" evidence="3">
    <location>
        <begin position="419"/>
        <end position="501"/>
    </location>
</feature>
<dbReference type="InterPro" id="IPR025160">
    <property type="entry name" value="AATF"/>
</dbReference>
<evidence type="ECO:0000313" key="5">
    <source>
        <dbReference type="EMBL" id="MBY07896.1"/>
    </source>
</evidence>
<proteinExistence type="inferred from homology"/>
<feature type="compositionally biased region" description="Acidic residues" evidence="2">
    <location>
        <begin position="108"/>
        <end position="148"/>
    </location>
</feature>
<dbReference type="Pfam" id="PF13339">
    <property type="entry name" value="AATF-Che1"/>
    <property type="match status" value="1"/>
</dbReference>
<evidence type="ECO:0000259" key="3">
    <source>
        <dbReference type="Pfam" id="PF08164"/>
    </source>
</evidence>